<dbReference type="InterPro" id="IPR032024">
    <property type="entry name" value="DUF5064"/>
</dbReference>
<dbReference type="Pfam" id="PF16703">
    <property type="entry name" value="DUF5064"/>
    <property type="match status" value="2"/>
</dbReference>
<dbReference type="Gene3D" id="3.30.160.370">
    <property type="entry name" value="Domain of unknown function DUF5064"/>
    <property type="match status" value="2"/>
</dbReference>
<name>A0A239C1D8_9PSED</name>
<proteinExistence type="predicted"/>
<evidence type="ECO:0000313" key="1">
    <source>
        <dbReference type="EMBL" id="SNS14057.1"/>
    </source>
</evidence>
<dbReference type="AlphaFoldDB" id="A0A239C1D8"/>
<dbReference type="EMBL" id="FZOG01000002">
    <property type="protein sequence ID" value="SNS14057.1"/>
    <property type="molecule type" value="Genomic_DNA"/>
</dbReference>
<evidence type="ECO:0008006" key="3">
    <source>
        <dbReference type="Google" id="ProtNLM"/>
    </source>
</evidence>
<sequence>MFEPGHVHRTKQRASSDIPEFSVDIYYDVHRDENFKPILCMRMAGNVNGSMFEESFELSREEAFNFASVIGRIGKKYGVPGSDGLIARNHKDYDRMYADIKAKLGVPVEVLEPEVIEEAVPPVSKYTEGHLHRANKVASNGCPVYSLDMYYDVRQDPVEGPMLSVRLVGNCNGKDFEEKFELHRDTAYNFSSVATRVVAKHGIPVNNGIIMRRHKEYDLMFADIREKLQLRSGEAVDLQHLAKDGL</sequence>
<dbReference type="Proteomes" id="UP000242915">
    <property type="component" value="Unassembled WGS sequence"/>
</dbReference>
<keyword evidence="2" id="KW-1185">Reference proteome</keyword>
<accession>A0A239C1D8</accession>
<evidence type="ECO:0000313" key="2">
    <source>
        <dbReference type="Proteomes" id="UP000242915"/>
    </source>
</evidence>
<reference evidence="2" key="1">
    <citation type="submission" date="2017-06" db="EMBL/GenBank/DDBJ databases">
        <authorList>
            <person name="Varghese N."/>
            <person name="Submissions S."/>
        </authorList>
    </citation>
    <scope>NUCLEOTIDE SEQUENCE [LARGE SCALE GENOMIC DNA]</scope>
    <source>
        <strain evidence="2">CIP 108523</strain>
    </source>
</reference>
<dbReference type="RefSeq" id="WP_010490483.1">
    <property type="nucleotide sequence ID" value="NZ_FZOG01000002.1"/>
</dbReference>
<organism evidence="1 2">
    <name type="scientific">Pseudomonas segetis</name>
    <dbReference type="NCBI Taxonomy" id="298908"/>
    <lineage>
        <taxon>Bacteria</taxon>
        <taxon>Pseudomonadati</taxon>
        <taxon>Pseudomonadota</taxon>
        <taxon>Gammaproteobacteria</taxon>
        <taxon>Pseudomonadales</taxon>
        <taxon>Pseudomonadaceae</taxon>
        <taxon>Pseudomonas</taxon>
    </lineage>
</organism>
<gene>
    <name evidence="1" type="ORF">SAMN05216255_1457</name>
</gene>
<protein>
    <recommendedName>
        <fullName evidence="3">DUF5064 domain-containing protein</fullName>
    </recommendedName>
</protein>